<evidence type="ECO:0000313" key="3">
    <source>
        <dbReference type="Proteomes" id="UP000236291"/>
    </source>
</evidence>
<comment type="caution">
    <text evidence="2">The sequence shown here is derived from an EMBL/GenBank/DDBJ whole genome shotgun (WGS) entry which is preliminary data.</text>
</comment>
<reference evidence="2 3" key="1">
    <citation type="journal article" date="2014" name="Am. J. Bot.">
        <title>Genome assembly and annotation for red clover (Trifolium pratense; Fabaceae).</title>
        <authorList>
            <person name="Istvanek J."/>
            <person name="Jaros M."/>
            <person name="Krenek A."/>
            <person name="Repkova J."/>
        </authorList>
    </citation>
    <scope>NUCLEOTIDE SEQUENCE [LARGE SCALE GENOMIC DNA]</scope>
    <source>
        <strain evidence="3">cv. Tatra</strain>
        <tissue evidence="2">Young leaves</tissue>
    </source>
</reference>
<organism evidence="2 3">
    <name type="scientific">Trifolium pratense</name>
    <name type="common">Red clover</name>
    <dbReference type="NCBI Taxonomy" id="57577"/>
    <lineage>
        <taxon>Eukaryota</taxon>
        <taxon>Viridiplantae</taxon>
        <taxon>Streptophyta</taxon>
        <taxon>Embryophyta</taxon>
        <taxon>Tracheophyta</taxon>
        <taxon>Spermatophyta</taxon>
        <taxon>Magnoliopsida</taxon>
        <taxon>eudicotyledons</taxon>
        <taxon>Gunneridae</taxon>
        <taxon>Pentapetalae</taxon>
        <taxon>rosids</taxon>
        <taxon>fabids</taxon>
        <taxon>Fabales</taxon>
        <taxon>Fabaceae</taxon>
        <taxon>Papilionoideae</taxon>
        <taxon>50 kb inversion clade</taxon>
        <taxon>NPAAA clade</taxon>
        <taxon>Hologalegina</taxon>
        <taxon>IRL clade</taxon>
        <taxon>Trifolieae</taxon>
        <taxon>Trifolium</taxon>
    </lineage>
</organism>
<feature type="compositionally biased region" description="Basic and acidic residues" evidence="1">
    <location>
        <begin position="66"/>
        <end position="77"/>
    </location>
</feature>
<gene>
    <name evidence="2" type="ORF">L195_g052520</name>
</gene>
<feature type="compositionally biased region" description="Low complexity" evidence="1">
    <location>
        <begin position="46"/>
        <end position="61"/>
    </location>
</feature>
<proteinExistence type="predicted"/>
<dbReference type="AlphaFoldDB" id="A0A2K3K5I9"/>
<evidence type="ECO:0000313" key="2">
    <source>
        <dbReference type="EMBL" id="PNX61555.1"/>
    </source>
</evidence>
<name>A0A2K3K5I9_TRIPR</name>
<feature type="compositionally biased region" description="Basic and acidic residues" evidence="1">
    <location>
        <begin position="29"/>
        <end position="39"/>
    </location>
</feature>
<reference evidence="2 3" key="2">
    <citation type="journal article" date="2017" name="Front. Plant Sci.">
        <title>Gene Classification and Mining of Molecular Markers Useful in Red Clover (Trifolium pratense) Breeding.</title>
        <authorList>
            <person name="Istvanek J."/>
            <person name="Dluhosova J."/>
            <person name="Dluhos P."/>
            <person name="Patkova L."/>
            <person name="Nedelnik J."/>
            <person name="Repkova J."/>
        </authorList>
    </citation>
    <scope>NUCLEOTIDE SEQUENCE [LARGE SCALE GENOMIC DNA]</scope>
    <source>
        <strain evidence="3">cv. Tatra</strain>
        <tissue evidence="2">Young leaves</tissue>
    </source>
</reference>
<dbReference type="EMBL" id="ASHM01085568">
    <property type="protein sequence ID" value="PNX61555.1"/>
    <property type="molecule type" value="Genomic_DNA"/>
</dbReference>
<sequence length="88" mass="10021">QNQASKNTTRRKSVATGARGRGQPAANHNRFENNRRIKYLENQPHATTTKTPKTTTTTRATISKPPEPRIKEHDPRKINRHRCGRGQP</sequence>
<feature type="region of interest" description="Disordered" evidence="1">
    <location>
        <begin position="1"/>
        <end position="88"/>
    </location>
</feature>
<feature type="non-terminal residue" evidence="2">
    <location>
        <position position="1"/>
    </location>
</feature>
<protein>
    <submittedName>
        <fullName evidence="2">Uncharacterized protein</fullName>
    </submittedName>
</protein>
<dbReference type="Proteomes" id="UP000236291">
    <property type="component" value="Unassembled WGS sequence"/>
</dbReference>
<feature type="compositionally biased region" description="Basic residues" evidence="1">
    <location>
        <begin position="78"/>
        <end position="88"/>
    </location>
</feature>
<evidence type="ECO:0000256" key="1">
    <source>
        <dbReference type="SAM" id="MobiDB-lite"/>
    </source>
</evidence>
<accession>A0A2K3K5I9</accession>